<dbReference type="AlphaFoldDB" id="A0A813H636"/>
<dbReference type="InterPro" id="IPR002048">
    <property type="entry name" value="EF_hand_dom"/>
</dbReference>
<evidence type="ECO:0000313" key="3">
    <source>
        <dbReference type="Proteomes" id="UP000654075"/>
    </source>
</evidence>
<protein>
    <recommendedName>
        <fullName evidence="1">EF-hand domain-containing protein</fullName>
    </recommendedName>
</protein>
<name>A0A813H636_POLGL</name>
<dbReference type="Proteomes" id="UP000654075">
    <property type="component" value="Unassembled WGS sequence"/>
</dbReference>
<keyword evidence="3" id="KW-1185">Reference proteome</keyword>
<dbReference type="SUPFAM" id="SSF47473">
    <property type="entry name" value="EF-hand"/>
    <property type="match status" value="1"/>
</dbReference>
<proteinExistence type="predicted"/>
<evidence type="ECO:0000259" key="1">
    <source>
        <dbReference type="PROSITE" id="PS50222"/>
    </source>
</evidence>
<dbReference type="Gene3D" id="1.10.238.10">
    <property type="entry name" value="EF-hand"/>
    <property type="match status" value="1"/>
</dbReference>
<sequence length="105" mass="12067">MLRFFDSEFTPEEEEAMCALLMVHGKVTLSQFLNPNIIKLKLLFDKYNKDKSRKMDASEFKVMLEDLFLSCEKDIEELLSVTDIGDENGSAAMFVFTCCCCYCCC</sequence>
<organism evidence="2 3">
    <name type="scientific">Polarella glacialis</name>
    <name type="common">Dinoflagellate</name>
    <dbReference type="NCBI Taxonomy" id="89957"/>
    <lineage>
        <taxon>Eukaryota</taxon>
        <taxon>Sar</taxon>
        <taxon>Alveolata</taxon>
        <taxon>Dinophyceae</taxon>
        <taxon>Suessiales</taxon>
        <taxon>Suessiaceae</taxon>
        <taxon>Polarella</taxon>
    </lineage>
</organism>
<dbReference type="GO" id="GO:0005509">
    <property type="term" value="F:calcium ion binding"/>
    <property type="evidence" value="ECO:0007669"/>
    <property type="project" value="InterPro"/>
</dbReference>
<dbReference type="EMBL" id="CAJNNV010030604">
    <property type="protein sequence ID" value="CAE8633045.1"/>
    <property type="molecule type" value="Genomic_DNA"/>
</dbReference>
<dbReference type="InterPro" id="IPR011992">
    <property type="entry name" value="EF-hand-dom_pair"/>
</dbReference>
<feature type="domain" description="EF-hand" evidence="1">
    <location>
        <begin position="35"/>
        <end position="70"/>
    </location>
</feature>
<reference evidence="2" key="1">
    <citation type="submission" date="2021-02" db="EMBL/GenBank/DDBJ databases">
        <authorList>
            <person name="Dougan E. K."/>
            <person name="Rhodes N."/>
            <person name="Thang M."/>
            <person name="Chan C."/>
        </authorList>
    </citation>
    <scope>NUCLEOTIDE SEQUENCE</scope>
</reference>
<gene>
    <name evidence="2" type="ORF">PGLA1383_LOCUS48958</name>
</gene>
<dbReference type="PROSITE" id="PS50222">
    <property type="entry name" value="EF_HAND_2"/>
    <property type="match status" value="1"/>
</dbReference>
<evidence type="ECO:0000313" key="2">
    <source>
        <dbReference type="EMBL" id="CAE8633045.1"/>
    </source>
</evidence>
<accession>A0A813H636</accession>
<comment type="caution">
    <text evidence="2">The sequence shown here is derived from an EMBL/GenBank/DDBJ whole genome shotgun (WGS) entry which is preliminary data.</text>
</comment>